<keyword evidence="4" id="KW-0800">Toxin</keyword>
<organism evidence="9">
    <name type="scientific">Megacormus gertschi</name>
    <dbReference type="NCBI Taxonomy" id="1843536"/>
    <lineage>
        <taxon>Eukaryota</taxon>
        <taxon>Metazoa</taxon>
        <taxon>Ecdysozoa</taxon>
        <taxon>Arthropoda</taxon>
        <taxon>Chelicerata</taxon>
        <taxon>Arachnida</taxon>
        <taxon>Scorpiones</taxon>
        <taxon>Iurida</taxon>
        <taxon>Chactoidea</taxon>
        <taxon>Euscorpiidae</taxon>
        <taxon>Megacorminae</taxon>
        <taxon>Megacormini</taxon>
        <taxon>Megacormus</taxon>
    </lineage>
</organism>
<proteinExistence type="predicted"/>
<comment type="subcellular location">
    <subcellularLocation>
        <location evidence="1">Secreted</location>
    </subcellularLocation>
</comment>
<feature type="chain" id="PRO_5013324937" evidence="7">
    <location>
        <begin position="23"/>
        <end position="61"/>
    </location>
</feature>
<protein>
    <submittedName>
        <fullName evidence="9">Putative Defensin 1</fullName>
    </submittedName>
</protein>
<dbReference type="GO" id="GO:0019871">
    <property type="term" value="F:sodium channel inhibitor activity"/>
    <property type="evidence" value="ECO:0007669"/>
    <property type="project" value="InterPro"/>
</dbReference>
<keyword evidence="5" id="KW-0044">Antibiotic</keyword>
<evidence type="ECO:0000256" key="3">
    <source>
        <dbReference type="ARBA" id="ARBA00022529"/>
    </source>
</evidence>
<dbReference type="GO" id="GO:0042742">
    <property type="term" value="P:defense response to bacterium"/>
    <property type="evidence" value="ECO:0007669"/>
    <property type="project" value="UniProtKB-KW"/>
</dbReference>
<evidence type="ECO:0000256" key="7">
    <source>
        <dbReference type="SAM" id="SignalP"/>
    </source>
</evidence>
<accession>A0A224X3K1</accession>
<keyword evidence="3" id="KW-0929">Antimicrobial</keyword>
<evidence type="ECO:0000256" key="1">
    <source>
        <dbReference type="ARBA" id="ARBA00004613"/>
    </source>
</evidence>
<evidence type="ECO:0000256" key="4">
    <source>
        <dbReference type="ARBA" id="ARBA00022656"/>
    </source>
</evidence>
<dbReference type="GO" id="GO:0090729">
    <property type="term" value="F:toxin activity"/>
    <property type="evidence" value="ECO:0007669"/>
    <property type="project" value="UniProtKB-KW"/>
</dbReference>
<evidence type="ECO:0000256" key="5">
    <source>
        <dbReference type="ARBA" id="ARBA00023022"/>
    </source>
</evidence>
<keyword evidence="6" id="KW-1015">Disulfide bond</keyword>
<dbReference type="EMBL" id="GFBG01000119">
    <property type="protein sequence ID" value="JAW07048.1"/>
    <property type="molecule type" value="Transcribed_RNA"/>
</dbReference>
<keyword evidence="7" id="KW-0732">Signal</keyword>
<dbReference type="GO" id="GO:0005576">
    <property type="term" value="C:extracellular region"/>
    <property type="evidence" value="ECO:0007669"/>
    <property type="project" value="UniProtKB-SubCell"/>
</dbReference>
<feature type="signal peptide" evidence="7">
    <location>
        <begin position="1"/>
        <end position="22"/>
    </location>
</feature>
<evidence type="ECO:0000256" key="2">
    <source>
        <dbReference type="ARBA" id="ARBA00022525"/>
    </source>
</evidence>
<evidence type="ECO:0000259" key="8">
    <source>
        <dbReference type="PROSITE" id="PS51378"/>
    </source>
</evidence>
<reference evidence="9" key="1">
    <citation type="submission" date="2016-10" db="EMBL/GenBank/DDBJ databases">
        <title>Venom proteomic and venom gland transcriptomic analyses of the scorpion Megacormus gertschi Diaz-Najera, 1966 (Scorpiones: Euscorpiidae: Megacorminae).</title>
        <authorList>
            <person name="Santibanez-Lopez C.E."/>
            <person name="Cid-Uribe J.I."/>
            <person name="Zamudio F.Z."/>
            <person name="Batista C.V."/>
            <person name="Ortiz E."/>
            <person name="Possani L.D."/>
        </authorList>
    </citation>
    <scope>NUCLEOTIDE SEQUENCE</scope>
    <source>
        <tissue evidence="9">Venom gland</tissue>
    </source>
</reference>
<dbReference type="SUPFAM" id="SSF57095">
    <property type="entry name" value="Scorpion toxin-like"/>
    <property type="match status" value="1"/>
</dbReference>
<sequence length="61" mass="6719">MKFVAFVALFAVCLLEDGMAEAEFGCPSDRIQCDNYCKSNGAKEGRCIGITGITCRCYNRK</sequence>
<evidence type="ECO:0000313" key="9">
    <source>
        <dbReference type="EMBL" id="JAW07048.1"/>
    </source>
</evidence>
<name>A0A224X3K1_9SCOR</name>
<dbReference type="InterPro" id="IPR001542">
    <property type="entry name" value="Defensin_invertebrate/fungal"/>
</dbReference>
<evidence type="ECO:0000256" key="6">
    <source>
        <dbReference type="ARBA" id="ARBA00023157"/>
    </source>
</evidence>
<dbReference type="AlphaFoldDB" id="A0A224X3K1"/>
<dbReference type="InterPro" id="IPR002061">
    <property type="entry name" value="Scorpion_toxinL/defensin"/>
</dbReference>
<dbReference type="Pfam" id="PF00537">
    <property type="entry name" value="Toxin_3"/>
    <property type="match status" value="1"/>
</dbReference>
<feature type="domain" description="Invertebrate defensins family profile" evidence="8">
    <location>
        <begin position="23"/>
        <end position="59"/>
    </location>
</feature>
<keyword evidence="2" id="KW-0964">Secreted</keyword>
<dbReference type="InterPro" id="IPR036574">
    <property type="entry name" value="Scorpion_toxin-like_sf"/>
</dbReference>
<dbReference type="PROSITE" id="PS51378">
    <property type="entry name" value="INVERT_DEFENSINS"/>
    <property type="match status" value="1"/>
</dbReference>